<dbReference type="GO" id="GO:0000270">
    <property type="term" value="P:peptidoglycan metabolic process"/>
    <property type="evidence" value="ECO:0007669"/>
    <property type="project" value="InterPro"/>
</dbReference>
<gene>
    <name evidence="3" type="ORF">JD108_12455</name>
    <name evidence="4" type="ORF">KDJ56_12400</name>
</gene>
<dbReference type="Proteomes" id="UP000677234">
    <property type="component" value="Chromosome"/>
</dbReference>
<dbReference type="InterPro" id="IPR023346">
    <property type="entry name" value="Lysozyme-like_dom_sf"/>
</dbReference>
<reference evidence="3 5" key="1">
    <citation type="submission" date="2020-12" db="EMBL/GenBank/DDBJ databases">
        <title>strain FJAT-54423T represents a novel species of the genus Brevibacillus.</title>
        <authorList>
            <person name="Tang R."/>
        </authorList>
    </citation>
    <scope>NUCLEOTIDE SEQUENCE [LARGE SCALE GENOMIC DNA]</scope>
    <source>
        <strain evidence="3 5">FJAT-54423</strain>
    </source>
</reference>
<evidence type="ECO:0000313" key="5">
    <source>
        <dbReference type="Proteomes" id="UP000595847"/>
    </source>
</evidence>
<keyword evidence="6" id="KW-1185">Reference proteome</keyword>
<dbReference type="AlphaFoldDB" id="A0A7T5JM96"/>
<dbReference type="GO" id="GO:0016020">
    <property type="term" value="C:membrane"/>
    <property type="evidence" value="ECO:0007669"/>
    <property type="project" value="InterPro"/>
</dbReference>
<feature type="domain" description="Transglycosylase SLT" evidence="2">
    <location>
        <begin position="93"/>
        <end position="187"/>
    </location>
</feature>
<proteinExistence type="inferred from homology"/>
<dbReference type="Gene3D" id="1.10.530.10">
    <property type="match status" value="1"/>
</dbReference>
<dbReference type="Pfam" id="PF01464">
    <property type="entry name" value="SLT"/>
    <property type="match status" value="1"/>
</dbReference>
<dbReference type="PANTHER" id="PTHR37423:SF2">
    <property type="entry name" value="MEMBRANE-BOUND LYTIC MUREIN TRANSGLYCOSYLASE C"/>
    <property type="match status" value="1"/>
</dbReference>
<organism evidence="3 5">
    <name type="scientific">Brevibacillus composti</name>
    <dbReference type="NCBI Taxonomy" id="2796470"/>
    <lineage>
        <taxon>Bacteria</taxon>
        <taxon>Bacillati</taxon>
        <taxon>Bacillota</taxon>
        <taxon>Bacilli</taxon>
        <taxon>Bacillales</taxon>
        <taxon>Paenibacillaceae</taxon>
        <taxon>Brevibacillus</taxon>
    </lineage>
</organism>
<dbReference type="RefSeq" id="WP_198826398.1">
    <property type="nucleotide sequence ID" value="NZ_CP066308.1"/>
</dbReference>
<accession>A0A7T5JM96</accession>
<dbReference type="PANTHER" id="PTHR37423">
    <property type="entry name" value="SOLUBLE LYTIC MUREIN TRANSGLYCOSYLASE-RELATED"/>
    <property type="match status" value="1"/>
</dbReference>
<evidence type="ECO:0000313" key="3">
    <source>
        <dbReference type="EMBL" id="QQE72765.1"/>
    </source>
</evidence>
<name>A0A7T5JM96_9BACL</name>
<dbReference type="SUPFAM" id="SSF53955">
    <property type="entry name" value="Lysozyme-like"/>
    <property type="match status" value="1"/>
</dbReference>
<dbReference type="Proteomes" id="UP000595847">
    <property type="component" value="Chromosome"/>
</dbReference>
<dbReference type="EMBL" id="CP073708">
    <property type="protein sequence ID" value="QUO39843.1"/>
    <property type="molecule type" value="Genomic_DNA"/>
</dbReference>
<dbReference type="KEGG" id="bcop:JD108_12455"/>
<sequence length="224" mass="24476">MKMTLSFQPNLSPAARAKGYEGAMAASAETGATPFADVLQAELASGQRVIRAEQIMAELDGSPDWNFERLIGTYPSKSDGQTSAAPQGIMEKIGKVARSYGVDEALVREVVRAESNFNPHAVSRAGAKGLMQLMDATAKSLKVRDVYNPDENLAGGTKYLRELLDRYDGNVKVALAAYNAGPGRISRLGIDTDDELEERFSQLPVETQRYVDKIMKRLDQDRTS</sequence>
<evidence type="ECO:0000313" key="6">
    <source>
        <dbReference type="Proteomes" id="UP000677234"/>
    </source>
</evidence>
<comment type="similarity">
    <text evidence="1">Belongs to the transglycosylase Slt family.</text>
</comment>
<evidence type="ECO:0000313" key="4">
    <source>
        <dbReference type="EMBL" id="QUO39843.1"/>
    </source>
</evidence>
<dbReference type="EMBL" id="CP066308">
    <property type="protein sequence ID" value="QQE72765.1"/>
    <property type="molecule type" value="Genomic_DNA"/>
</dbReference>
<dbReference type="GO" id="GO:0008933">
    <property type="term" value="F:peptidoglycan lytic transglycosylase activity"/>
    <property type="evidence" value="ECO:0007669"/>
    <property type="project" value="InterPro"/>
</dbReference>
<protein>
    <submittedName>
        <fullName evidence="3">Lytic transglycosylase domain-containing protein</fullName>
    </submittedName>
</protein>
<reference evidence="4" key="2">
    <citation type="submission" date="2021-04" db="EMBL/GenBank/DDBJ databases">
        <title>Brevibacillus composti FJAT-54423, complete genome.</title>
        <authorList>
            <person name="Tang R."/>
        </authorList>
    </citation>
    <scope>NUCLEOTIDE SEQUENCE</scope>
    <source>
        <strain evidence="4">FJAT-54424</strain>
    </source>
</reference>
<dbReference type="CDD" id="cd16896">
    <property type="entry name" value="LT_Slt70-like"/>
    <property type="match status" value="1"/>
</dbReference>
<evidence type="ECO:0000259" key="2">
    <source>
        <dbReference type="Pfam" id="PF01464"/>
    </source>
</evidence>
<evidence type="ECO:0000256" key="1">
    <source>
        <dbReference type="ARBA" id="ARBA00007734"/>
    </source>
</evidence>
<dbReference type="InterPro" id="IPR000189">
    <property type="entry name" value="Transglyc_AS"/>
</dbReference>
<dbReference type="InterPro" id="IPR008258">
    <property type="entry name" value="Transglycosylase_SLT_dom_1"/>
</dbReference>
<dbReference type="PROSITE" id="PS00922">
    <property type="entry name" value="TRANSGLYCOSYLASE"/>
    <property type="match status" value="1"/>
</dbReference>